<feature type="transmembrane region" description="Helical" evidence="1">
    <location>
        <begin position="50"/>
        <end position="68"/>
    </location>
</feature>
<name>Q12HX1_SHEDO</name>
<dbReference type="Proteomes" id="UP000001982">
    <property type="component" value="Chromosome"/>
</dbReference>
<feature type="transmembrane region" description="Helical" evidence="1">
    <location>
        <begin position="22"/>
        <end position="38"/>
    </location>
</feature>
<dbReference type="RefSeq" id="WP_011498093.1">
    <property type="nucleotide sequence ID" value="NC_007954.1"/>
</dbReference>
<keyword evidence="1" id="KW-1133">Transmembrane helix</keyword>
<protein>
    <submittedName>
        <fullName evidence="2">Uncharacterized protein</fullName>
    </submittedName>
</protein>
<sequence length="196" mass="23113">MKTLYAPPPPEGWDYWFKTETLTNFNGFFFVIGALFFVYKYQEQNQIRNLLTYVKVIIVGNILAYMLFTAGIDGDRVRYQVYMDNSAKLETFSGVIEFVGDKKKAWPGHFHKYDDDYLWDVFTIITPDDEWNVIWHIQTREHSDLTKPPCYEGDIFNLLLPYVGKKVTIRYFSFISSYHKTSSLFSKCVVDIKVEE</sequence>
<dbReference type="HOGENOM" id="CLU_1389383_0_0_6"/>
<dbReference type="OrthoDB" id="6293022at2"/>
<reference evidence="2 3" key="1">
    <citation type="submission" date="2006-03" db="EMBL/GenBank/DDBJ databases">
        <title>Complete sequence of Shewanella denitrificans OS217.</title>
        <authorList>
            <consortium name="US DOE Joint Genome Institute"/>
            <person name="Copeland A."/>
            <person name="Lucas S."/>
            <person name="Lapidus A."/>
            <person name="Barry K."/>
            <person name="Detter J.C."/>
            <person name="Glavina del Rio T."/>
            <person name="Hammon N."/>
            <person name="Israni S."/>
            <person name="Dalin E."/>
            <person name="Tice H."/>
            <person name="Pitluck S."/>
            <person name="Brettin T."/>
            <person name="Bruce D."/>
            <person name="Han C."/>
            <person name="Tapia R."/>
            <person name="Gilna P."/>
            <person name="Kiss H."/>
            <person name="Schmutz J."/>
            <person name="Larimer F."/>
            <person name="Land M."/>
            <person name="Hauser L."/>
            <person name="Kyrpides N."/>
            <person name="Lykidis A."/>
            <person name="Richardson P."/>
        </authorList>
    </citation>
    <scope>NUCLEOTIDE SEQUENCE [LARGE SCALE GENOMIC DNA]</scope>
    <source>
        <strain evidence="3">OS217 / ATCC BAA-1090 / DSM 15013</strain>
    </source>
</reference>
<gene>
    <name evidence="2" type="ordered locus">Sden_3682</name>
</gene>
<evidence type="ECO:0000256" key="1">
    <source>
        <dbReference type="SAM" id="Phobius"/>
    </source>
</evidence>
<keyword evidence="1" id="KW-0812">Transmembrane</keyword>
<evidence type="ECO:0000313" key="2">
    <source>
        <dbReference type="EMBL" id="ABE56955.1"/>
    </source>
</evidence>
<accession>Q12HX1</accession>
<dbReference type="STRING" id="318161.Sden_3682"/>
<organism evidence="2 3">
    <name type="scientific">Shewanella denitrificans (strain OS217 / ATCC BAA-1090 / DSM 15013)</name>
    <dbReference type="NCBI Taxonomy" id="318161"/>
    <lineage>
        <taxon>Bacteria</taxon>
        <taxon>Pseudomonadati</taxon>
        <taxon>Pseudomonadota</taxon>
        <taxon>Gammaproteobacteria</taxon>
        <taxon>Alteromonadales</taxon>
        <taxon>Shewanellaceae</taxon>
        <taxon>Shewanella</taxon>
    </lineage>
</organism>
<dbReference type="KEGG" id="sdn:Sden_3682"/>
<keyword evidence="3" id="KW-1185">Reference proteome</keyword>
<dbReference type="EMBL" id="CP000302">
    <property type="protein sequence ID" value="ABE56955.1"/>
    <property type="molecule type" value="Genomic_DNA"/>
</dbReference>
<dbReference type="AlphaFoldDB" id="Q12HX1"/>
<proteinExistence type="predicted"/>
<keyword evidence="1" id="KW-0472">Membrane</keyword>
<evidence type="ECO:0000313" key="3">
    <source>
        <dbReference type="Proteomes" id="UP000001982"/>
    </source>
</evidence>